<dbReference type="Proteomes" id="UP001305414">
    <property type="component" value="Unassembled WGS sequence"/>
</dbReference>
<evidence type="ECO:0008006" key="3">
    <source>
        <dbReference type="Google" id="ProtNLM"/>
    </source>
</evidence>
<keyword evidence="2" id="KW-1185">Reference proteome</keyword>
<accession>A0AAN7V204</accession>
<sequence length="134" mass="15032">MDTSWFTLTFKSDTRIMVKASELHDELVHSLRAGGNIMGLEDNKSDRILFQVIVVMKTVGQHAFAYATAKAYVDNLREFAESIKGGLFHKSQDALASYGPENVKKMREAANKYDPGRVFQKLCPGGWKLSELDC</sequence>
<organism evidence="1 2">
    <name type="scientific">Xylaria bambusicola</name>
    <dbReference type="NCBI Taxonomy" id="326684"/>
    <lineage>
        <taxon>Eukaryota</taxon>
        <taxon>Fungi</taxon>
        <taxon>Dikarya</taxon>
        <taxon>Ascomycota</taxon>
        <taxon>Pezizomycotina</taxon>
        <taxon>Sordariomycetes</taxon>
        <taxon>Xylariomycetidae</taxon>
        <taxon>Xylariales</taxon>
        <taxon>Xylariaceae</taxon>
        <taxon>Xylaria</taxon>
    </lineage>
</organism>
<name>A0AAN7V204_9PEZI</name>
<gene>
    <name evidence="1" type="ORF">RRF57_008718</name>
</gene>
<reference evidence="1 2" key="1">
    <citation type="submission" date="2023-10" db="EMBL/GenBank/DDBJ databases">
        <title>Draft genome sequence of Xylaria bambusicola isolate GMP-LS, the root and basal stem rot pathogen of sugarcane in Indonesia.</title>
        <authorList>
            <person name="Selvaraj P."/>
            <person name="Muralishankar V."/>
            <person name="Muruganantham S."/>
            <person name="Sp S."/>
            <person name="Haryani S."/>
            <person name="Lau K.J.X."/>
            <person name="Naqvi N.I."/>
        </authorList>
    </citation>
    <scope>NUCLEOTIDE SEQUENCE [LARGE SCALE GENOMIC DNA]</scope>
    <source>
        <strain evidence="1">GMP-LS</strain>
    </source>
</reference>
<dbReference type="EMBL" id="JAWHQM010000029">
    <property type="protein sequence ID" value="KAK5633004.1"/>
    <property type="molecule type" value="Genomic_DNA"/>
</dbReference>
<dbReference type="AlphaFoldDB" id="A0AAN7V204"/>
<protein>
    <recommendedName>
        <fullName evidence="3">Berberine/berberine-like domain-containing protein</fullName>
    </recommendedName>
</protein>
<comment type="caution">
    <text evidence="1">The sequence shown here is derived from an EMBL/GenBank/DDBJ whole genome shotgun (WGS) entry which is preliminary data.</text>
</comment>
<evidence type="ECO:0000313" key="1">
    <source>
        <dbReference type="EMBL" id="KAK5633004.1"/>
    </source>
</evidence>
<proteinExistence type="predicted"/>
<evidence type="ECO:0000313" key="2">
    <source>
        <dbReference type="Proteomes" id="UP001305414"/>
    </source>
</evidence>